<dbReference type="SUPFAM" id="SSF50249">
    <property type="entry name" value="Nucleic acid-binding proteins"/>
    <property type="match status" value="1"/>
</dbReference>
<protein>
    <submittedName>
        <fullName evidence="2">Uncharacterized protein</fullName>
    </submittedName>
</protein>
<dbReference type="EMBL" id="JAVRJZ010000002">
    <property type="protein sequence ID" value="KAK2725359.1"/>
    <property type="molecule type" value="Genomic_DNA"/>
</dbReference>
<reference evidence="2" key="1">
    <citation type="submission" date="2023-07" db="EMBL/GenBank/DDBJ databases">
        <title>Chromosome-level genome assembly of Artemia franciscana.</title>
        <authorList>
            <person name="Jo E."/>
        </authorList>
    </citation>
    <scope>NUCLEOTIDE SEQUENCE</scope>
    <source>
        <tissue evidence="2">Whole body</tissue>
    </source>
</reference>
<accession>A0AA88IBN4</accession>
<feature type="region of interest" description="Disordered" evidence="1">
    <location>
        <begin position="644"/>
        <end position="680"/>
    </location>
</feature>
<feature type="region of interest" description="Disordered" evidence="1">
    <location>
        <begin position="579"/>
        <end position="599"/>
    </location>
</feature>
<evidence type="ECO:0000313" key="2">
    <source>
        <dbReference type="EMBL" id="KAK2725359.1"/>
    </source>
</evidence>
<organism evidence="2 3">
    <name type="scientific">Artemia franciscana</name>
    <name type="common">Brine shrimp</name>
    <name type="synonym">Artemia sanfranciscana</name>
    <dbReference type="NCBI Taxonomy" id="6661"/>
    <lineage>
        <taxon>Eukaryota</taxon>
        <taxon>Metazoa</taxon>
        <taxon>Ecdysozoa</taxon>
        <taxon>Arthropoda</taxon>
        <taxon>Crustacea</taxon>
        <taxon>Branchiopoda</taxon>
        <taxon>Anostraca</taxon>
        <taxon>Artemiidae</taxon>
        <taxon>Artemia</taxon>
    </lineage>
</organism>
<evidence type="ECO:0000313" key="3">
    <source>
        <dbReference type="Proteomes" id="UP001187531"/>
    </source>
</evidence>
<comment type="caution">
    <text evidence="2">The sequence shown here is derived from an EMBL/GenBank/DDBJ whole genome shotgun (WGS) entry which is preliminary data.</text>
</comment>
<proteinExistence type="predicted"/>
<dbReference type="Gene3D" id="2.40.50.140">
    <property type="entry name" value="Nucleic acid-binding proteins"/>
    <property type="match status" value="1"/>
</dbReference>
<dbReference type="AlphaFoldDB" id="A0AA88IBN4"/>
<feature type="compositionally biased region" description="Basic and acidic residues" evidence="1">
    <location>
        <begin position="648"/>
        <end position="661"/>
    </location>
</feature>
<feature type="compositionally biased region" description="Basic residues" evidence="1">
    <location>
        <begin position="715"/>
        <end position="742"/>
    </location>
</feature>
<feature type="region of interest" description="Disordered" evidence="1">
    <location>
        <begin position="619"/>
        <end position="638"/>
    </location>
</feature>
<feature type="region of interest" description="Disordered" evidence="1">
    <location>
        <begin position="711"/>
        <end position="754"/>
    </location>
</feature>
<feature type="compositionally biased region" description="Basic and acidic residues" evidence="1">
    <location>
        <begin position="627"/>
        <end position="636"/>
    </location>
</feature>
<dbReference type="InterPro" id="IPR012340">
    <property type="entry name" value="NA-bd_OB-fold"/>
</dbReference>
<gene>
    <name evidence="2" type="ORF">QYM36_000007</name>
</gene>
<sequence>MDFMTARNCSFEELKAALSFLDAWKDLRFVNLAQPNISRNVLLVRIIEKLPTDDELTLACEDENSIPCKIVFERTLETKKLFHFLTKYIRKKNLLAVYGACKVKSQPTISISLDASLDSAKVLLFSKYDKISKLICKSIKKFSNSYEKEGVSSEVELVSVTRCEKEARLPTNQGDRPSHMRTNREECCPPDFEGRGIGYPKSRSQGDIKTSYIYSKLADIRLADSNHLSSPVNFFAVVIDGEVSNSDMDECQSILKIGDDSDYDQSLPFFLDYKSGNFAELVRITKGDVIRVHRAAVNFAPSGTYLKCWSGRSLMRLYPNHKFESTAKNPTLPTPKDWSRVDALTKWYKTQKHDEFRVPMPLSRRKLFNKDQIVESPPSPIQEIIPVRASPVKLSEIHLLGTYTVKATVQKIDEMRKLIVISDGTICPLIQSDPPRLGSESMDSIRVLCSADVFKNEKLVVGAHVLVTFNATKKHRVTVFHLVGPCEVVEVEVKESPATAVDSCFGQSLNLSGIFEVTRSQELRNSAIAESDKFDHLDQRDMHKNSETCDVITHENSILPNTEEMNVDDNVGDRILCPNSPQKGGGDTHDNVTAPNPQPRRSLRVAVPRLDMTALKRSRKRNPTIAVDRELKDGSKTRHHVIASTSHDVQKKEESLQHDTYPKAGSPQSHVSESIFSSGPSENLANFDSHPVPAFDYQSHDNVNLDYESHDITRKLRGKKRSSPIPRSLHRKKTSTPTRRKQINNGASTLKATRLDVGLPDLEEEDEAQDVSAPLPKPLVEINKCNRLWESSSTSDSDDEEMELIQVELMEIASRLKKKDKKKKKIDCFKEAMALLKRNDKTPKPKLKRALRLLIEGKTAKGGSDASFKTALTSP</sequence>
<feature type="compositionally biased region" description="Polar residues" evidence="1">
    <location>
        <begin position="666"/>
        <end position="680"/>
    </location>
</feature>
<dbReference type="Proteomes" id="UP001187531">
    <property type="component" value="Unassembled WGS sequence"/>
</dbReference>
<evidence type="ECO:0000256" key="1">
    <source>
        <dbReference type="SAM" id="MobiDB-lite"/>
    </source>
</evidence>
<name>A0AA88IBN4_ARTSF</name>
<keyword evidence="3" id="KW-1185">Reference proteome</keyword>